<protein>
    <submittedName>
        <fullName evidence="3">T-DNA border endonuclease virD2</fullName>
        <ecNumber evidence="3">3.1.-.-</ecNumber>
    </submittedName>
</protein>
<dbReference type="KEGG" id="hpse:HPF_23310"/>
<dbReference type="EC" id="3.1.-.-" evidence="3"/>
<dbReference type="AlphaFoldDB" id="A0A4P6X7C5"/>
<accession>A0A4P6X7C5</accession>
<dbReference type="GO" id="GO:0016787">
    <property type="term" value="F:hydrolase activity"/>
    <property type="evidence" value="ECO:0007669"/>
    <property type="project" value="UniProtKB-KW"/>
</dbReference>
<feature type="region of interest" description="Disordered" evidence="1">
    <location>
        <begin position="324"/>
        <end position="368"/>
    </location>
</feature>
<keyword evidence="3" id="KW-0378">Hydrolase</keyword>
<evidence type="ECO:0000313" key="3">
    <source>
        <dbReference type="EMBL" id="QBM30636.1"/>
    </source>
</evidence>
<keyword evidence="3" id="KW-0255">Endonuclease</keyword>
<dbReference type="EMBL" id="CP037868">
    <property type="protein sequence ID" value="QBM30636.1"/>
    <property type="molecule type" value="Genomic_DNA"/>
</dbReference>
<organism evidence="3 4">
    <name type="scientific">Hydrogenophaga pseudoflava</name>
    <name type="common">Pseudomonas carboxydoflava</name>
    <dbReference type="NCBI Taxonomy" id="47421"/>
    <lineage>
        <taxon>Bacteria</taxon>
        <taxon>Pseudomonadati</taxon>
        <taxon>Pseudomonadota</taxon>
        <taxon>Betaproteobacteria</taxon>
        <taxon>Burkholderiales</taxon>
        <taxon>Comamonadaceae</taxon>
        <taxon>Hydrogenophaga</taxon>
    </lineage>
</organism>
<dbReference type="Proteomes" id="UP000293912">
    <property type="component" value="Plasmid pDSM1084"/>
</dbReference>
<gene>
    <name evidence="3" type="primary">virD2</name>
    <name evidence="3" type="ORF">HPF_23310</name>
</gene>
<keyword evidence="4" id="KW-1185">Reference proteome</keyword>
<feature type="compositionally biased region" description="Basic and acidic residues" evidence="1">
    <location>
        <begin position="327"/>
        <end position="342"/>
    </location>
</feature>
<name>A0A4P6X7C5_HYDPS</name>
<keyword evidence="3" id="KW-0614">Plasmid</keyword>
<evidence type="ECO:0000313" key="4">
    <source>
        <dbReference type="Proteomes" id="UP000293912"/>
    </source>
</evidence>
<dbReference type="Pfam" id="PF03432">
    <property type="entry name" value="Relaxase"/>
    <property type="match status" value="1"/>
</dbReference>
<dbReference type="InterPro" id="IPR005094">
    <property type="entry name" value="Endonuclease_MobA/VirD2"/>
</dbReference>
<proteinExistence type="predicted"/>
<reference evidence="3 4" key="1">
    <citation type="submission" date="2019-03" db="EMBL/GenBank/DDBJ databases">
        <authorList>
            <person name="Sebastian G."/>
            <person name="Baumann P."/>
            <person name="Ruckert C."/>
            <person name="Kalinowski J."/>
            <person name="Nebel B."/>
            <person name="Takors R."/>
            <person name="Blombach B."/>
        </authorList>
    </citation>
    <scope>NUCLEOTIDE SEQUENCE [LARGE SCALE GENOMIC DNA]</scope>
    <source>
        <strain evidence="3 4">DSM 1084</strain>
        <plasmid evidence="3 4">pDSM1084</plasmid>
    </source>
</reference>
<dbReference type="RefSeq" id="WP_133158239.1">
    <property type="nucleotide sequence ID" value="NZ_CP037868.1"/>
</dbReference>
<sequence length="368" mass="40506">MIDVEGILHDWGERWDWSYQGAKGRPIGDAGRLQIRFNSLSSGKRTARAALNAIVRRTPQAVVKITGGGRGMRAMAVHLRYISRDGDVELTDEQGIKARGPDEVAELARSMESGGGDVVPPLSPRREAFNIVLSMPPGTDRFQFEKAANEFIRRQFAGTQYAYAHHDDEAHPHVHLMVKAVRLDGKRLNPRKAEIAQWRANFAATLREHGIDADATPRQVRLSRSAGVSQAAVHGKGSEQEGRAVREGLAAAIRRDQLQAKQGQGAKTRKKVVRDLWAVHAALKSTNRGSDMALARKISAMLRKEGYHDDYKYERAKAVAAGLARGGEADRSGPHRLRDVPTRDVAPGARPNEAGRVLQADAPRDIQR</sequence>
<keyword evidence="3" id="KW-0540">Nuclease</keyword>
<dbReference type="GeneID" id="39465734"/>
<evidence type="ECO:0000259" key="2">
    <source>
        <dbReference type="Pfam" id="PF03432"/>
    </source>
</evidence>
<evidence type="ECO:0000256" key="1">
    <source>
        <dbReference type="SAM" id="MobiDB-lite"/>
    </source>
</evidence>
<dbReference type="GO" id="GO:0004519">
    <property type="term" value="F:endonuclease activity"/>
    <property type="evidence" value="ECO:0007669"/>
    <property type="project" value="UniProtKB-KW"/>
</dbReference>
<geneLocation type="plasmid" evidence="3 4">
    <name>pDSM1084</name>
</geneLocation>
<dbReference type="Gene3D" id="3.30.930.30">
    <property type="match status" value="1"/>
</dbReference>
<feature type="domain" description="MobA/VirD2-like nuclease" evidence="2">
    <location>
        <begin position="92"/>
        <end position="210"/>
    </location>
</feature>